<comment type="caution">
    <text evidence="10">The sequence shown here is derived from an EMBL/GenBank/DDBJ whole genome shotgun (WGS) entry which is preliminary data.</text>
</comment>
<evidence type="ECO:0000256" key="4">
    <source>
        <dbReference type="ARBA" id="ARBA00022692"/>
    </source>
</evidence>
<evidence type="ECO:0000256" key="2">
    <source>
        <dbReference type="ARBA" id="ARBA00022448"/>
    </source>
</evidence>
<comment type="similarity">
    <text evidence="9">Belongs to the TatA/E family.</text>
</comment>
<keyword evidence="8 9" id="KW-0472">Membrane</keyword>
<accession>A0A1S1PLV1</accession>
<evidence type="ECO:0000256" key="3">
    <source>
        <dbReference type="ARBA" id="ARBA00022475"/>
    </source>
</evidence>
<evidence type="ECO:0000256" key="6">
    <source>
        <dbReference type="ARBA" id="ARBA00022989"/>
    </source>
</evidence>
<dbReference type="EMBL" id="MAXA01000250">
    <property type="protein sequence ID" value="OHV22109.1"/>
    <property type="molecule type" value="Genomic_DNA"/>
</dbReference>
<keyword evidence="7 9" id="KW-0811">Translocation</keyword>
<reference evidence="11" key="1">
    <citation type="submission" date="2016-07" db="EMBL/GenBank/DDBJ databases">
        <title>Frankia sp. NRRL B-16219 Genome sequencing.</title>
        <authorList>
            <person name="Ghodhbane-Gtari F."/>
            <person name="Swanson E."/>
            <person name="Gueddou A."/>
            <person name="Louati M."/>
            <person name="Nouioui I."/>
            <person name="Hezbri K."/>
            <person name="Abebe-Akele F."/>
            <person name="Simpson S."/>
            <person name="Morris K."/>
            <person name="Thomas K."/>
            <person name="Gtari M."/>
            <person name="Tisa L.S."/>
        </authorList>
    </citation>
    <scope>NUCLEOTIDE SEQUENCE [LARGE SCALE GENOMIC DNA]</scope>
    <source>
        <strain evidence="11">NRRL B-16219</strain>
    </source>
</reference>
<organism evidence="10 11">
    <name type="scientific">Parafrankia soli</name>
    <dbReference type="NCBI Taxonomy" id="2599596"/>
    <lineage>
        <taxon>Bacteria</taxon>
        <taxon>Bacillati</taxon>
        <taxon>Actinomycetota</taxon>
        <taxon>Actinomycetes</taxon>
        <taxon>Frankiales</taxon>
        <taxon>Frankiaceae</taxon>
        <taxon>Parafrankia</taxon>
    </lineage>
</organism>
<evidence type="ECO:0000256" key="8">
    <source>
        <dbReference type="ARBA" id="ARBA00023136"/>
    </source>
</evidence>
<keyword evidence="4 9" id="KW-0812">Transmembrane</keyword>
<comment type="function">
    <text evidence="9">Part of the twin-arginine translocation (Tat) system that transports large folded proteins containing a characteristic twin-arginine motif in their signal peptide across membranes. TatA could form the protein-conducting channel of the Tat system.</text>
</comment>
<keyword evidence="3 9" id="KW-1003">Cell membrane</keyword>
<keyword evidence="5 9" id="KW-0653">Protein transport</keyword>
<keyword evidence="6 9" id="KW-1133">Transmembrane helix</keyword>
<dbReference type="OrthoDB" id="5245163at2"/>
<dbReference type="GO" id="GO:0008320">
    <property type="term" value="F:protein transmembrane transporter activity"/>
    <property type="evidence" value="ECO:0007669"/>
    <property type="project" value="UniProtKB-UniRule"/>
</dbReference>
<dbReference type="AlphaFoldDB" id="A0A1S1PLV1"/>
<comment type="subunit">
    <text evidence="9">The Tat system comprises two distinct complexes: a TatABC complex, containing multiple copies of TatA, TatB and TatC subunits, and a separate TatA complex, containing only TatA subunits. Substrates initially bind to the TatABC complex, which probably triggers association of the separate TatA complex to form the active translocon.</text>
</comment>
<dbReference type="NCBIfam" id="NF001854">
    <property type="entry name" value="PRK00575.1"/>
    <property type="match status" value="1"/>
</dbReference>
<gene>
    <name evidence="9" type="primary">tatA</name>
    <name evidence="10" type="ORF">BBK14_26050</name>
</gene>
<dbReference type="PANTHER" id="PTHR42982:SF8">
    <property type="entry name" value="SEC-INDEPENDENT PROTEIN TRANSLOCASE PROTEIN TATA"/>
    <property type="match status" value="1"/>
</dbReference>
<evidence type="ECO:0000256" key="9">
    <source>
        <dbReference type="HAMAP-Rule" id="MF_00236"/>
    </source>
</evidence>
<dbReference type="NCBIfam" id="TIGR01411">
    <property type="entry name" value="tatAE"/>
    <property type="match status" value="1"/>
</dbReference>
<comment type="subcellular location">
    <subcellularLocation>
        <location evidence="1 9">Cell membrane</location>
        <topology evidence="1 9">Single-pass membrane protein</topology>
    </subcellularLocation>
</comment>
<dbReference type="Gene3D" id="1.20.5.3310">
    <property type="match status" value="1"/>
</dbReference>
<keyword evidence="2 9" id="KW-0813">Transport</keyword>
<evidence type="ECO:0000313" key="11">
    <source>
        <dbReference type="Proteomes" id="UP000179769"/>
    </source>
</evidence>
<dbReference type="GO" id="GO:0043953">
    <property type="term" value="P:protein transport by the Tat complex"/>
    <property type="evidence" value="ECO:0007669"/>
    <property type="project" value="UniProtKB-UniRule"/>
</dbReference>
<evidence type="ECO:0000256" key="1">
    <source>
        <dbReference type="ARBA" id="ARBA00004162"/>
    </source>
</evidence>
<evidence type="ECO:0000256" key="5">
    <source>
        <dbReference type="ARBA" id="ARBA00022927"/>
    </source>
</evidence>
<sequence>MADIGTPELLIIAVVVLVLFGSKRLPDAARSLGRSLRIFKSEIRALDTDAPAAPQGPAPVAAEVPMPLSVTSAQ</sequence>
<dbReference type="PRINTS" id="PR01506">
    <property type="entry name" value="TATBPROTEIN"/>
</dbReference>
<dbReference type="InterPro" id="IPR003369">
    <property type="entry name" value="TatA/B/E"/>
</dbReference>
<dbReference type="InterPro" id="IPR006312">
    <property type="entry name" value="TatA/E"/>
</dbReference>
<dbReference type="Pfam" id="PF02416">
    <property type="entry name" value="TatA_B_E"/>
    <property type="match status" value="1"/>
</dbReference>
<dbReference type="PANTHER" id="PTHR42982">
    <property type="entry name" value="SEC-INDEPENDENT PROTEIN TRANSLOCASE PROTEIN TATA"/>
    <property type="match status" value="1"/>
</dbReference>
<keyword evidence="11" id="KW-1185">Reference proteome</keyword>
<name>A0A1S1PLV1_9ACTN</name>
<evidence type="ECO:0000313" key="10">
    <source>
        <dbReference type="EMBL" id="OHV22109.1"/>
    </source>
</evidence>
<proteinExistence type="inferred from homology"/>
<dbReference type="HAMAP" id="MF_00236">
    <property type="entry name" value="TatA_E"/>
    <property type="match status" value="1"/>
</dbReference>
<protein>
    <recommendedName>
        <fullName evidence="9">Sec-independent protein translocase protein TatA</fullName>
    </recommendedName>
</protein>
<dbReference type="Proteomes" id="UP000179769">
    <property type="component" value="Unassembled WGS sequence"/>
</dbReference>
<dbReference type="RefSeq" id="WP_071066273.1">
    <property type="nucleotide sequence ID" value="NZ_MAXA01000250.1"/>
</dbReference>
<evidence type="ECO:0000256" key="7">
    <source>
        <dbReference type="ARBA" id="ARBA00023010"/>
    </source>
</evidence>
<dbReference type="GO" id="GO:0033281">
    <property type="term" value="C:TAT protein transport complex"/>
    <property type="evidence" value="ECO:0007669"/>
    <property type="project" value="UniProtKB-UniRule"/>
</dbReference>